<dbReference type="Pfam" id="PF08889">
    <property type="entry name" value="WbqC"/>
    <property type="match status" value="1"/>
</dbReference>
<proteinExistence type="predicted"/>
<gene>
    <name evidence="1" type="ORF">GBK04_26480</name>
</gene>
<reference evidence="1 2" key="1">
    <citation type="submission" date="2019-10" db="EMBL/GenBank/DDBJ databases">
        <title>Draft Genome Sequence of Cytophagaceae sp. SJW1-29.</title>
        <authorList>
            <person name="Choi A."/>
        </authorList>
    </citation>
    <scope>NUCLEOTIDE SEQUENCE [LARGE SCALE GENOMIC DNA]</scope>
    <source>
        <strain evidence="1 2">SJW1-29</strain>
    </source>
</reference>
<evidence type="ECO:0000313" key="2">
    <source>
        <dbReference type="Proteomes" id="UP000479293"/>
    </source>
</evidence>
<evidence type="ECO:0000313" key="1">
    <source>
        <dbReference type="EMBL" id="MPR36779.1"/>
    </source>
</evidence>
<dbReference type="Proteomes" id="UP000479293">
    <property type="component" value="Unassembled WGS sequence"/>
</dbReference>
<dbReference type="AlphaFoldDB" id="A0A7C9BVE9"/>
<dbReference type="InterPro" id="IPR014985">
    <property type="entry name" value="WbqC"/>
</dbReference>
<accession>A0A7C9BVE9</accession>
<organism evidence="1 2">
    <name type="scientific">Salmonirosea aquatica</name>
    <dbReference type="NCBI Taxonomy" id="2654236"/>
    <lineage>
        <taxon>Bacteria</taxon>
        <taxon>Pseudomonadati</taxon>
        <taxon>Bacteroidota</taxon>
        <taxon>Cytophagia</taxon>
        <taxon>Cytophagales</taxon>
        <taxon>Spirosomataceae</taxon>
        <taxon>Salmonirosea</taxon>
    </lineage>
</organism>
<dbReference type="EMBL" id="WHLY01000002">
    <property type="protein sequence ID" value="MPR36779.1"/>
    <property type="molecule type" value="Genomic_DNA"/>
</dbReference>
<sequence>MTVAIMQPYFLPYIGYFQLLNTVDKFVLYDDVNFINRGWVNRNSILLGGKPHLFTVPLDNASQNKLIHEVKMTGEASWRKKLIKTVQQAYQKAPYFPTVFPIFEEILHLEATDIADLVYRSLLILKGYMGIETELVRSSRIYENSSLKGQARILDICNKEGATQYINPIGGQELYGRAHFEAQGIQLNFIKSNPHPYPQFKNAFVPWLSILDVLMFNDMTNTQELLLDFELV</sequence>
<dbReference type="RefSeq" id="WP_152764986.1">
    <property type="nucleotide sequence ID" value="NZ_WHLY01000002.1"/>
</dbReference>
<keyword evidence="2" id="KW-1185">Reference proteome</keyword>
<name>A0A7C9BVE9_9BACT</name>
<evidence type="ECO:0008006" key="3">
    <source>
        <dbReference type="Google" id="ProtNLM"/>
    </source>
</evidence>
<protein>
    <recommendedName>
        <fullName evidence="3">WbqC family protein</fullName>
    </recommendedName>
</protein>
<comment type="caution">
    <text evidence="1">The sequence shown here is derived from an EMBL/GenBank/DDBJ whole genome shotgun (WGS) entry which is preliminary data.</text>
</comment>